<proteinExistence type="predicted"/>
<dbReference type="KEGG" id="mehf:MmiHf6_14920"/>
<feature type="transmembrane region" description="Helical" evidence="1">
    <location>
        <begin position="111"/>
        <end position="134"/>
    </location>
</feature>
<sequence length="177" mass="20152">MAGLFNQSEKMNNLLFVGLLGAAVLSYILFISILFYTNSLTVYYLQVITLILIIFGPAVFSLISQNFKKSLLLAFLIPVVIFVPFNSYLLFLDSVWPFPKVVIFTPPENDLMAYGKIILQYAAFAVGGAVSVWLAQSYQPENEEKEGKQKYLNLFYYGLILFLIVYVILVMFSGFYR</sequence>
<protein>
    <submittedName>
        <fullName evidence="2">Uncharacterized protein</fullName>
    </submittedName>
</protein>
<dbReference type="Proteomes" id="UP001302978">
    <property type="component" value="Chromosome"/>
</dbReference>
<evidence type="ECO:0000256" key="1">
    <source>
        <dbReference type="SAM" id="Phobius"/>
    </source>
</evidence>
<gene>
    <name evidence="2" type="ORF">MmiHf6_14920</name>
</gene>
<feature type="transmembrane region" description="Helical" evidence="1">
    <location>
        <begin position="154"/>
        <end position="176"/>
    </location>
</feature>
<feature type="transmembrane region" description="Helical" evidence="1">
    <location>
        <begin position="42"/>
        <end position="63"/>
    </location>
</feature>
<dbReference type="AlphaFoldDB" id="A0AA96V1I7"/>
<evidence type="ECO:0000313" key="2">
    <source>
        <dbReference type="EMBL" id="WNY24163.1"/>
    </source>
</evidence>
<name>A0AA96V1I7_9EURY</name>
<keyword evidence="1" id="KW-0472">Membrane</keyword>
<feature type="transmembrane region" description="Helical" evidence="1">
    <location>
        <begin position="70"/>
        <end position="91"/>
    </location>
</feature>
<keyword evidence="1" id="KW-1133">Transmembrane helix</keyword>
<accession>A0AA96V1I7</accession>
<dbReference type="RefSeq" id="WP_316557338.1">
    <property type="nucleotide sequence ID" value="NZ_CP131059.1"/>
</dbReference>
<dbReference type="EMBL" id="CP131059">
    <property type="protein sequence ID" value="WNY24163.1"/>
    <property type="molecule type" value="Genomic_DNA"/>
</dbReference>
<feature type="transmembrane region" description="Helical" evidence="1">
    <location>
        <begin position="12"/>
        <end position="36"/>
    </location>
</feature>
<dbReference type="GeneID" id="85196092"/>
<organism evidence="2 3">
    <name type="scientific">Methanimicrococcus hongohii</name>
    <dbReference type="NCBI Taxonomy" id="3028295"/>
    <lineage>
        <taxon>Archaea</taxon>
        <taxon>Methanobacteriati</taxon>
        <taxon>Methanobacteriota</taxon>
        <taxon>Stenosarchaea group</taxon>
        <taxon>Methanomicrobia</taxon>
        <taxon>Methanosarcinales</taxon>
        <taxon>Methanosarcinaceae</taxon>
        <taxon>Methanimicrococcus</taxon>
    </lineage>
</organism>
<keyword evidence="3" id="KW-1185">Reference proteome</keyword>
<keyword evidence="1" id="KW-0812">Transmembrane</keyword>
<reference evidence="2 3" key="1">
    <citation type="submission" date="2023-07" db="EMBL/GenBank/DDBJ databases">
        <title>Closed genoem sequence of Methanomicrococcus sp. Hf6.</title>
        <authorList>
            <person name="Poehlein A."/>
            <person name="Protasov E."/>
            <person name="Platt K."/>
            <person name="Reeh H."/>
            <person name="Daniel R."/>
            <person name="Brune A."/>
        </authorList>
    </citation>
    <scope>NUCLEOTIDE SEQUENCE [LARGE SCALE GENOMIC DNA]</scope>
    <source>
        <strain evidence="2 3">Hf6</strain>
    </source>
</reference>
<evidence type="ECO:0000313" key="3">
    <source>
        <dbReference type="Proteomes" id="UP001302978"/>
    </source>
</evidence>